<gene>
    <name evidence="2" type="ORF">HNP73_004120</name>
</gene>
<dbReference type="EMBL" id="JACHFM010000005">
    <property type="protein sequence ID" value="MBB5224159.1"/>
    <property type="molecule type" value="Genomic_DNA"/>
</dbReference>
<feature type="domain" description="YgjP-like metallopeptidase" evidence="1">
    <location>
        <begin position="13"/>
        <end position="193"/>
    </location>
</feature>
<dbReference type="PANTHER" id="PTHR30399">
    <property type="entry name" value="UNCHARACTERIZED PROTEIN YGJP"/>
    <property type="match status" value="1"/>
</dbReference>
<dbReference type="InterPro" id="IPR053136">
    <property type="entry name" value="UTP_pyrophosphatase-like"/>
</dbReference>
<evidence type="ECO:0000259" key="1">
    <source>
        <dbReference type="Pfam" id="PF01863"/>
    </source>
</evidence>
<evidence type="ECO:0000313" key="2">
    <source>
        <dbReference type="EMBL" id="MBB5224159.1"/>
    </source>
</evidence>
<reference evidence="2 3" key="1">
    <citation type="submission" date="2020-08" db="EMBL/GenBank/DDBJ databases">
        <title>Genomic Encyclopedia of Type Strains, Phase IV (KMG-IV): sequencing the most valuable type-strain genomes for metagenomic binning, comparative biology and taxonomic classification.</title>
        <authorList>
            <person name="Goeker M."/>
        </authorList>
    </citation>
    <scope>NUCLEOTIDE SEQUENCE [LARGE SCALE GENOMIC DNA]</scope>
    <source>
        <strain evidence="2 3">DSM 101730</strain>
    </source>
</reference>
<sequence>MVLRVSHLTPTPVLTLPPGIPLSRARAFLSDQEAWIRGHLAKQSKPTVVADGAVLPFRGGELTIRVAPVARFAHRGTELLVPARGPVGPLVAGWMRETARAELVAASQRHAAQLGVRIGRITMRDPRSRWGSCSHAADLMYSWRLVMAPPIVFDYVVAHEVAHISELNHSPAFWNVVAGLMPGYAGPRDWLRENGSSLHRIDFGNRTA</sequence>
<dbReference type="Proteomes" id="UP000549457">
    <property type="component" value="Unassembled WGS sequence"/>
</dbReference>
<dbReference type="AlphaFoldDB" id="A0A840SM41"/>
<protein>
    <recommendedName>
        <fullName evidence="1">YgjP-like metallopeptidase domain-containing protein</fullName>
    </recommendedName>
</protein>
<dbReference type="InterPro" id="IPR002725">
    <property type="entry name" value="YgjP-like_metallopeptidase"/>
</dbReference>
<evidence type="ECO:0000313" key="3">
    <source>
        <dbReference type="Proteomes" id="UP000549457"/>
    </source>
</evidence>
<dbReference type="Pfam" id="PF01863">
    <property type="entry name" value="YgjP-like"/>
    <property type="match status" value="1"/>
</dbReference>
<name>A0A840SM41_9RHOB</name>
<dbReference type="PANTHER" id="PTHR30399:SF1">
    <property type="entry name" value="UTP PYROPHOSPHATASE"/>
    <property type="match status" value="1"/>
</dbReference>
<dbReference type="Gene3D" id="3.30.2010.10">
    <property type="entry name" value="Metalloproteases ('zincins'), catalytic domain"/>
    <property type="match status" value="1"/>
</dbReference>
<keyword evidence="3" id="KW-1185">Reference proteome</keyword>
<comment type="caution">
    <text evidence="2">The sequence shown here is derived from an EMBL/GenBank/DDBJ whole genome shotgun (WGS) entry which is preliminary data.</text>
</comment>
<proteinExistence type="predicted"/>
<dbReference type="CDD" id="cd07344">
    <property type="entry name" value="M48_yhfN_like"/>
    <property type="match status" value="1"/>
</dbReference>
<organism evidence="2 3">
    <name type="scientific">Amaricoccus macauensis</name>
    <dbReference type="NCBI Taxonomy" id="57001"/>
    <lineage>
        <taxon>Bacteria</taxon>
        <taxon>Pseudomonadati</taxon>
        <taxon>Pseudomonadota</taxon>
        <taxon>Alphaproteobacteria</taxon>
        <taxon>Rhodobacterales</taxon>
        <taxon>Paracoccaceae</taxon>
        <taxon>Amaricoccus</taxon>
    </lineage>
</organism>
<accession>A0A840SM41</accession>